<keyword evidence="4" id="KW-0378">Hydrolase</keyword>
<name>A0ABS1X0W9_9GAMM</name>
<evidence type="ECO:0000259" key="10">
    <source>
        <dbReference type="PROSITE" id="PS50893"/>
    </source>
</evidence>
<evidence type="ECO:0000256" key="2">
    <source>
        <dbReference type="ARBA" id="ARBA00022692"/>
    </source>
</evidence>
<evidence type="ECO:0000256" key="3">
    <source>
        <dbReference type="ARBA" id="ARBA00022741"/>
    </source>
</evidence>
<evidence type="ECO:0000259" key="12">
    <source>
        <dbReference type="PROSITE" id="PS50990"/>
    </source>
</evidence>
<dbReference type="EMBL" id="JAEVLS010000004">
    <property type="protein sequence ID" value="MBM0106848.1"/>
    <property type="molecule type" value="Genomic_DNA"/>
</dbReference>
<evidence type="ECO:0000256" key="5">
    <source>
        <dbReference type="ARBA" id="ARBA00022840"/>
    </source>
</evidence>
<evidence type="ECO:0000313" key="14">
    <source>
        <dbReference type="Proteomes" id="UP000661077"/>
    </source>
</evidence>
<feature type="transmembrane region" description="Helical" evidence="8">
    <location>
        <begin position="461"/>
        <end position="483"/>
    </location>
</feature>
<dbReference type="Gene3D" id="3.90.70.10">
    <property type="entry name" value="Cysteine proteinases"/>
    <property type="match status" value="1"/>
</dbReference>
<accession>A0ABS1X0W9</accession>
<comment type="subcellular location">
    <subcellularLocation>
        <location evidence="1">Cell membrane</location>
        <topology evidence="1">Multi-pass membrane protein</topology>
    </subcellularLocation>
</comment>
<dbReference type="InterPro" id="IPR003593">
    <property type="entry name" value="AAA+_ATPase"/>
</dbReference>
<dbReference type="SUPFAM" id="SSF52540">
    <property type="entry name" value="P-loop containing nucleoside triphosphate hydrolases"/>
    <property type="match status" value="1"/>
</dbReference>
<dbReference type="PROSITE" id="PS50929">
    <property type="entry name" value="ABC_TM1F"/>
    <property type="match status" value="1"/>
</dbReference>
<evidence type="ECO:0000313" key="13">
    <source>
        <dbReference type="EMBL" id="MBM0106848.1"/>
    </source>
</evidence>
<dbReference type="CDD" id="cd02418">
    <property type="entry name" value="Peptidase_C39B"/>
    <property type="match status" value="1"/>
</dbReference>
<keyword evidence="5" id="KW-0067">ATP-binding</keyword>
<evidence type="ECO:0000256" key="4">
    <source>
        <dbReference type="ARBA" id="ARBA00022801"/>
    </source>
</evidence>
<dbReference type="InterPro" id="IPR027417">
    <property type="entry name" value="P-loop_NTPase"/>
</dbReference>
<feature type="transmembrane region" description="Helical" evidence="8">
    <location>
        <begin position="572"/>
        <end position="595"/>
    </location>
</feature>
<dbReference type="SMART" id="SM00382">
    <property type="entry name" value="AAA"/>
    <property type="match status" value="1"/>
</dbReference>
<dbReference type="Pfam" id="PF00005">
    <property type="entry name" value="ABC_tran"/>
    <property type="match status" value="1"/>
</dbReference>
<feature type="domain" description="Cyclic nucleotide-binding" evidence="9">
    <location>
        <begin position="152"/>
        <end position="263"/>
    </location>
</feature>
<gene>
    <name evidence="13" type="ORF">JM946_19105</name>
</gene>
<dbReference type="PANTHER" id="PTHR43394:SF1">
    <property type="entry name" value="ATP-BINDING CASSETTE SUB-FAMILY B MEMBER 10, MITOCHONDRIAL"/>
    <property type="match status" value="1"/>
</dbReference>
<sequence>MKELRSLADDAVVEFLATVEMFSAFTAADLQQLATYVDSHWYEFGQPVFEAGQKNTGLYVVRSGSVRLFSDDNGKEVSQGVRKAGDVVAEIGALREHVHDVSARASAKTEILFLSREAIAPVLANNKDAATFLTSYTAIRMAGGAVSRLFDLKGKVEQAELAQLVRSLGVKRVEAGATVLTQGSSEDRRLYVVRQGKVRITREEQGTQYSIGTARQGEFFGESAALNAGEQPASVIAETDSVLLVIPTDTLRLLLERKPQIKEFLENRIKTADRELERQKQLAGRRGRRLLLDFTGRAGAGEKVLPRFELVEQAEEADCGAACLAMICKRYGIGITLGKLREMANVTTEGATLDSLARVGESLGFNARGMKCTYDSMLGFELPFIAHWEGYHYIVVYGVSKQHVWVADPGRGFAKMDAADFEKGWTGTCLVFTPGADFSPTRADQSPWMRFVGYLKPFKRVLGYVAMATLVIELLGVAPPIIVQNILDRVVVHNNINLLHVLIVGLIITHVFTKLTTLMRGFLANYIRRNLDFEMISQFFRHTLSLPLDFFNKRRTGDIFARFQENMKVRNFLTESTVSTLLNALMAFIYFFVMFLYSVKLTLLLIAFMVPLGVLTVLVTPRIKQYARRSFETSTDAESVLMETLSGAETVKAMGIERPMRMRWEGRYAKALDVQYRAQRFDLLVGFTGQLLSAAGSVVILWIGATQVLNGELSIGQLIAFTMLMGSAISPVMGLIGLWDQLQETGVAMERLGDVLDLEPEQRPQDIESRIMLPDLKGDIRFDNVFFRYGGNDSRFVLESLRFAVEPGQLVAIVGQSGSGKTTLAKLIAGFYGPSEGTIYVDGYDMKLVEKEYYRAQLGYVMQNNLLFSGTVAENIAAGDENPDRRRVVEVAKMADAHNFISAMPLGYEQVVGERGMGLSGGQAQRLCIARALYHDPRVLILDEATSALDSQSESNILRNMQDVLKGRTSIVIAHRLSTIMNADKILVLYNGSIVEEGVHAELIERRGMYHQLVQKQMMSAA</sequence>
<dbReference type="PROSITE" id="PS50990">
    <property type="entry name" value="PEPTIDASE_C39"/>
    <property type="match status" value="1"/>
</dbReference>
<dbReference type="SUPFAM" id="SSF51206">
    <property type="entry name" value="cAMP-binding domain-like"/>
    <property type="match status" value="2"/>
</dbReference>
<keyword evidence="14" id="KW-1185">Reference proteome</keyword>
<dbReference type="Pfam" id="PF00664">
    <property type="entry name" value="ABC_membrane"/>
    <property type="match status" value="1"/>
</dbReference>
<comment type="caution">
    <text evidence="13">The sequence shown here is derived from an EMBL/GenBank/DDBJ whole genome shotgun (WGS) entry which is preliminary data.</text>
</comment>
<dbReference type="SMART" id="SM00100">
    <property type="entry name" value="cNMP"/>
    <property type="match status" value="2"/>
</dbReference>
<feature type="transmembrane region" description="Helical" evidence="8">
    <location>
        <begin position="715"/>
        <end position="739"/>
    </location>
</feature>
<evidence type="ECO:0000256" key="7">
    <source>
        <dbReference type="ARBA" id="ARBA00023136"/>
    </source>
</evidence>
<dbReference type="SUPFAM" id="SSF90123">
    <property type="entry name" value="ABC transporter transmembrane region"/>
    <property type="match status" value="1"/>
</dbReference>
<keyword evidence="2 8" id="KW-0812">Transmembrane</keyword>
<evidence type="ECO:0000256" key="1">
    <source>
        <dbReference type="ARBA" id="ARBA00004651"/>
    </source>
</evidence>
<dbReference type="InterPro" id="IPR014710">
    <property type="entry name" value="RmlC-like_jellyroll"/>
</dbReference>
<dbReference type="Pfam" id="PF00027">
    <property type="entry name" value="cNMP_binding"/>
    <property type="match status" value="2"/>
</dbReference>
<keyword evidence="3" id="KW-0547">Nucleotide-binding</keyword>
<dbReference type="InterPro" id="IPR003439">
    <property type="entry name" value="ABC_transporter-like_ATP-bd"/>
</dbReference>
<evidence type="ECO:0000259" key="9">
    <source>
        <dbReference type="PROSITE" id="PS50042"/>
    </source>
</evidence>
<feature type="domain" description="Cyclic nucleotide-binding" evidence="9">
    <location>
        <begin position="21"/>
        <end position="123"/>
    </location>
</feature>
<evidence type="ECO:0000259" key="11">
    <source>
        <dbReference type="PROSITE" id="PS50929"/>
    </source>
</evidence>
<dbReference type="CDD" id="cd00038">
    <property type="entry name" value="CAP_ED"/>
    <property type="match status" value="2"/>
</dbReference>
<feature type="domain" description="ABC transporter" evidence="10">
    <location>
        <begin position="780"/>
        <end position="1016"/>
    </location>
</feature>
<keyword evidence="7 8" id="KW-0472">Membrane</keyword>
<dbReference type="InterPro" id="IPR005074">
    <property type="entry name" value="Peptidase_C39"/>
</dbReference>
<evidence type="ECO:0000256" key="6">
    <source>
        <dbReference type="ARBA" id="ARBA00022989"/>
    </source>
</evidence>
<dbReference type="Gene3D" id="2.60.120.10">
    <property type="entry name" value="Jelly Rolls"/>
    <property type="match status" value="2"/>
</dbReference>
<dbReference type="PANTHER" id="PTHR43394">
    <property type="entry name" value="ATP-DEPENDENT PERMEASE MDL1, MITOCHONDRIAL"/>
    <property type="match status" value="1"/>
</dbReference>
<feature type="transmembrane region" description="Helical" evidence="8">
    <location>
        <begin position="495"/>
        <end position="513"/>
    </location>
</feature>
<feature type="transmembrane region" description="Helical" evidence="8">
    <location>
        <begin position="601"/>
        <end position="620"/>
    </location>
</feature>
<dbReference type="InterPro" id="IPR036640">
    <property type="entry name" value="ABC1_TM_sf"/>
</dbReference>
<dbReference type="InterPro" id="IPR017871">
    <property type="entry name" value="ABC_transporter-like_CS"/>
</dbReference>
<dbReference type="Gene3D" id="3.40.50.300">
    <property type="entry name" value="P-loop containing nucleotide triphosphate hydrolases"/>
    <property type="match status" value="1"/>
</dbReference>
<evidence type="ECO:0000256" key="8">
    <source>
        <dbReference type="SAM" id="Phobius"/>
    </source>
</evidence>
<proteinExistence type="predicted"/>
<dbReference type="Pfam" id="PF03412">
    <property type="entry name" value="Peptidase_C39"/>
    <property type="match status" value="1"/>
</dbReference>
<reference evidence="13 14" key="1">
    <citation type="journal article" date="2021" name="Int. J. Syst. Evol. Microbiol.">
        <title>Steroidobacter gossypii sp. nov., isolated from soil of cotton cropping field.</title>
        <authorList>
            <person name="Huang R."/>
            <person name="Yang S."/>
            <person name="Zhen C."/>
            <person name="Liu W."/>
        </authorList>
    </citation>
    <scope>NUCLEOTIDE SEQUENCE [LARGE SCALE GENOMIC DNA]</scope>
    <source>
        <strain evidence="13 14">S1-65</strain>
    </source>
</reference>
<dbReference type="InterPro" id="IPR039421">
    <property type="entry name" value="Type_1_exporter"/>
</dbReference>
<feature type="domain" description="Peptidase C39" evidence="12">
    <location>
        <begin position="313"/>
        <end position="432"/>
    </location>
</feature>
<dbReference type="InterPro" id="IPR011527">
    <property type="entry name" value="ABC1_TM_dom"/>
</dbReference>
<feature type="domain" description="ABC transmembrane type-1" evidence="11">
    <location>
        <begin position="468"/>
        <end position="744"/>
    </location>
</feature>
<dbReference type="InterPro" id="IPR018490">
    <property type="entry name" value="cNMP-bd_dom_sf"/>
</dbReference>
<feature type="transmembrane region" description="Helical" evidence="8">
    <location>
        <begin position="683"/>
        <end position="703"/>
    </location>
</feature>
<dbReference type="Proteomes" id="UP000661077">
    <property type="component" value="Unassembled WGS sequence"/>
</dbReference>
<organism evidence="13 14">
    <name type="scientific">Steroidobacter gossypii</name>
    <dbReference type="NCBI Taxonomy" id="2805490"/>
    <lineage>
        <taxon>Bacteria</taxon>
        <taxon>Pseudomonadati</taxon>
        <taxon>Pseudomonadota</taxon>
        <taxon>Gammaproteobacteria</taxon>
        <taxon>Steroidobacterales</taxon>
        <taxon>Steroidobacteraceae</taxon>
        <taxon>Steroidobacter</taxon>
    </lineage>
</organism>
<dbReference type="CDD" id="cd18568">
    <property type="entry name" value="ABC_6TM_HetC_like"/>
    <property type="match status" value="1"/>
</dbReference>
<dbReference type="InterPro" id="IPR000595">
    <property type="entry name" value="cNMP-bd_dom"/>
</dbReference>
<protein>
    <submittedName>
        <fullName evidence="13">Peptidase domain-containing ABC transporter</fullName>
    </submittedName>
</protein>
<dbReference type="PROSITE" id="PS00211">
    <property type="entry name" value="ABC_TRANSPORTER_1"/>
    <property type="match status" value="1"/>
</dbReference>
<dbReference type="PROSITE" id="PS50893">
    <property type="entry name" value="ABC_TRANSPORTER_2"/>
    <property type="match status" value="1"/>
</dbReference>
<dbReference type="Gene3D" id="1.20.1560.10">
    <property type="entry name" value="ABC transporter type 1, transmembrane domain"/>
    <property type="match status" value="1"/>
</dbReference>
<keyword evidence="6 8" id="KW-1133">Transmembrane helix</keyword>
<dbReference type="PROSITE" id="PS50042">
    <property type="entry name" value="CNMP_BINDING_3"/>
    <property type="match status" value="2"/>
</dbReference>